<keyword evidence="2 4" id="KW-0698">rRNA processing</keyword>
<dbReference type="PANTHER" id="PTHR12221:SF6">
    <property type="entry name" value="PESCADILLO HOMOLOG"/>
    <property type="match status" value="1"/>
</dbReference>
<dbReference type="Pfam" id="PF06732">
    <property type="entry name" value="Pescadillo_N"/>
    <property type="match status" value="1"/>
</dbReference>
<reference evidence="7 8" key="1">
    <citation type="submission" date="2011-08" db="EMBL/GenBank/DDBJ databases">
        <title>The Genome Sequence of Plasmodium vivax India VII.</title>
        <authorList>
            <consortium name="The Broad Institute Genome Sequencing Platform"/>
            <consortium name="The Broad Institute Genome Sequencing Center for Infectious Disease"/>
            <person name="Neafsey D."/>
            <person name="Carlton J."/>
            <person name="Barnwell J."/>
            <person name="Collins W."/>
            <person name="Escalante A."/>
            <person name="Mullikin J."/>
            <person name="Saul A."/>
            <person name="Guigo R."/>
            <person name="Camara F."/>
            <person name="Young S.K."/>
            <person name="Zeng Q."/>
            <person name="Gargeya S."/>
            <person name="Fitzgerald M."/>
            <person name="Haas B."/>
            <person name="Abouelleil A."/>
            <person name="Alvarado L."/>
            <person name="Arachchi H.M."/>
            <person name="Berlin A."/>
            <person name="Brown A."/>
            <person name="Chapman S.B."/>
            <person name="Chen Z."/>
            <person name="Dunbar C."/>
            <person name="Freedman E."/>
            <person name="Gearin G."/>
            <person name="Gellesch M."/>
            <person name="Goldberg J."/>
            <person name="Griggs A."/>
            <person name="Gujja S."/>
            <person name="Heiman D."/>
            <person name="Howarth C."/>
            <person name="Larson L."/>
            <person name="Lui A."/>
            <person name="MacDonald P.J.P."/>
            <person name="Montmayeur A."/>
            <person name="Murphy C."/>
            <person name="Neiman D."/>
            <person name="Pearson M."/>
            <person name="Priest M."/>
            <person name="Roberts A."/>
            <person name="Saif S."/>
            <person name="Shea T."/>
            <person name="Shenoy N."/>
            <person name="Sisk P."/>
            <person name="Stolte C."/>
            <person name="Sykes S."/>
            <person name="Wortman J."/>
            <person name="Nusbaum C."/>
            <person name="Birren B."/>
        </authorList>
    </citation>
    <scope>NUCLEOTIDE SEQUENCE [LARGE SCALE GENOMIC DNA]</scope>
    <source>
        <strain evidence="7 8">India VII</strain>
    </source>
</reference>
<dbReference type="PANTHER" id="PTHR12221">
    <property type="entry name" value="PESCADILLO - RELATED"/>
    <property type="match status" value="1"/>
</dbReference>
<dbReference type="AlphaFoldDB" id="A0A0J9SCZ5"/>
<accession>A0A0J9SCZ5</accession>
<dbReference type="EMBL" id="KQ234276">
    <property type="protein sequence ID" value="KMZ80536.1"/>
    <property type="molecule type" value="Genomic_DNA"/>
</dbReference>
<evidence type="ECO:0000259" key="6">
    <source>
        <dbReference type="PROSITE" id="PS50172"/>
    </source>
</evidence>
<feature type="region of interest" description="Disordered" evidence="5">
    <location>
        <begin position="286"/>
        <end position="343"/>
    </location>
</feature>
<evidence type="ECO:0000313" key="7">
    <source>
        <dbReference type="EMBL" id="KMZ80536.1"/>
    </source>
</evidence>
<evidence type="ECO:0000256" key="2">
    <source>
        <dbReference type="ARBA" id="ARBA00022552"/>
    </source>
</evidence>
<comment type="function">
    <text evidence="4">Required for maturation of ribosomal RNAs and formation of the large ribosomal subunit.</text>
</comment>
<evidence type="ECO:0000256" key="1">
    <source>
        <dbReference type="ARBA" id="ARBA00022517"/>
    </source>
</evidence>
<dbReference type="GO" id="GO:0000466">
    <property type="term" value="P:maturation of 5.8S rRNA from tricistronic rRNA transcript (SSU-rRNA, 5.8S rRNA, LSU-rRNA)"/>
    <property type="evidence" value="ECO:0007669"/>
    <property type="project" value="UniProtKB-UniRule"/>
</dbReference>
<dbReference type="InterPro" id="IPR010613">
    <property type="entry name" value="PES"/>
</dbReference>
<keyword evidence="1 4" id="KW-0690">Ribosome biogenesis</keyword>
<dbReference type="PROSITE" id="PS50172">
    <property type="entry name" value="BRCT"/>
    <property type="match status" value="1"/>
</dbReference>
<organism evidence="7 8">
    <name type="scientific">Plasmodium vivax India VII</name>
    <dbReference type="NCBI Taxonomy" id="1077284"/>
    <lineage>
        <taxon>Eukaryota</taxon>
        <taxon>Sar</taxon>
        <taxon>Alveolata</taxon>
        <taxon>Apicomplexa</taxon>
        <taxon>Aconoidasida</taxon>
        <taxon>Haemosporida</taxon>
        <taxon>Plasmodiidae</taxon>
        <taxon>Plasmodium</taxon>
        <taxon>Plasmodium (Plasmodium)</taxon>
    </lineage>
</organism>
<evidence type="ECO:0000256" key="5">
    <source>
        <dbReference type="SAM" id="MobiDB-lite"/>
    </source>
</evidence>
<dbReference type="GO" id="GO:0005654">
    <property type="term" value="C:nucleoplasm"/>
    <property type="evidence" value="ECO:0007669"/>
    <property type="project" value="UniProtKB-SubCell"/>
</dbReference>
<dbReference type="OrthoDB" id="10264910at2759"/>
<dbReference type="GO" id="GO:0003723">
    <property type="term" value="F:RNA binding"/>
    <property type="evidence" value="ECO:0007669"/>
    <property type="project" value="TreeGrafter"/>
</dbReference>
<comment type="subcellular location">
    <subcellularLocation>
        <location evidence="4">Nucleus</location>
        <location evidence="4">Nucleolus</location>
    </subcellularLocation>
    <subcellularLocation>
        <location evidence="4">Nucleus</location>
        <location evidence="4">Nucleoplasm</location>
    </subcellularLocation>
</comment>
<keyword evidence="3 4" id="KW-0539">Nucleus</keyword>
<dbReference type="Gene3D" id="3.40.50.10190">
    <property type="entry name" value="BRCT domain"/>
    <property type="match status" value="1"/>
</dbReference>
<name>A0A0J9SCZ5_PLAVI</name>
<comment type="similarity">
    <text evidence="4">Belongs to the pescadillo family.</text>
</comment>
<dbReference type="HAMAP" id="MF_03028">
    <property type="entry name" value="Pescadillo"/>
    <property type="match status" value="1"/>
</dbReference>
<gene>
    <name evidence="7" type="ORF">PVIIG_04321</name>
</gene>
<evidence type="ECO:0000256" key="3">
    <source>
        <dbReference type="ARBA" id="ARBA00023242"/>
    </source>
</evidence>
<dbReference type="SUPFAM" id="SSF52113">
    <property type="entry name" value="BRCT domain"/>
    <property type="match status" value="1"/>
</dbReference>
<proteinExistence type="inferred from homology"/>
<feature type="compositionally biased region" description="Basic and acidic residues" evidence="5">
    <location>
        <begin position="316"/>
        <end position="343"/>
    </location>
</feature>
<dbReference type="GO" id="GO:0000463">
    <property type="term" value="P:maturation of LSU-rRNA from tricistronic rRNA transcript (SSU-rRNA, 5.8S rRNA, LSU-rRNA)"/>
    <property type="evidence" value="ECO:0007669"/>
    <property type="project" value="UniProtKB-UniRule"/>
</dbReference>
<sequence length="617" mass="72430">MHIHKLRKKAKKKKEGKYLTKKSILKKLFLKEREFRKLCIFKGIYPKDFKEIPLKLRSKFYKQKVYYSKNDFQKLAHEKIIQDFRKITTCLRKYKKYKVALEDEERCKNLIKNFPKYTLDHIIKERFPIFSYAIEELDDALSAVVAYSLLPSNEKLGILNRFVTNCEKIKNHFHYYVYKTNRIKKGFISVKGYYLQAEILQKKVTWLIPHTFTPYLDKSIDFSLITTFIEYYICLLKFVLFKLYKMHNMAYPPEQGELLKSEKLSHLSYDEGLIALCREKFPGETTQVDSGLSSDGHLLVQSPQEGAPPAGEPSQSEEHREEVKPSGLPKKESEDEEIKHNIDEQNDTLKDLFKNQVYYIHTDMPLDILSLIILSCGGAIGWNSPYSPYQLGDQKITHEILEPYGEAPQKGNQKMENMYVQPQYIFDCLNRKKILPCSDYSVDVKNLPVHLSPFIEDDNFKNFVKREEYAINKLLNEEAERNGLNRDAQETTTHEHGQANKDDELLKSDDEVSKEKLQLLRNACLNNQMELEDEDNYVPVEETSTKDTQKAKEVQSAKTRENIQRHKILLSKKKRKLYTRIENAERKQKMTIDKFINKTREKKLAGGAKKKKKIEAR</sequence>
<evidence type="ECO:0000256" key="4">
    <source>
        <dbReference type="HAMAP-Rule" id="MF_03028"/>
    </source>
</evidence>
<dbReference type="GO" id="GO:0043021">
    <property type="term" value="F:ribonucleoprotein complex binding"/>
    <property type="evidence" value="ECO:0007669"/>
    <property type="project" value="UniProtKB-UniRule"/>
</dbReference>
<dbReference type="InterPro" id="IPR001357">
    <property type="entry name" value="BRCT_dom"/>
</dbReference>
<dbReference type="GO" id="GO:0030687">
    <property type="term" value="C:preribosome, large subunit precursor"/>
    <property type="evidence" value="ECO:0007669"/>
    <property type="project" value="UniProtKB-UniRule"/>
</dbReference>
<dbReference type="GO" id="GO:0070545">
    <property type="term" value="C:PeBoW complex"/>
    <property type="evidence" value="ECO:0007669"/>
    <property type="project" value="TreeGrafter"/>
</dbReference>
<evidence type="ECO:0000313" key="8">
    <source>
        <dbReference type="Proteomes" id="UP000053562"/>
    </source>
</evidence>
<dbReference type="InterPro" id="IPR036420">
    <property type="entry name" value="BRCT_dom_sf"/>
</dbReference>
<protein>
    <recommendedName>
        <fullName evidence="4">Pescadillo homolog</fullName>
    </recommendedName>
</protein>
<dbReference type="Proteomes" id="UP000053562">
    <property type="component" value="Unassembled WGS sequence"/>
</dbReference>
<feature type="domain" description="BRCT" evidence="6">
    <location>
        <begin position="348"/>
        <end position="442"/>
    </location>
</feature>